<reference evidence="2" key="1">
    <citation type="submission" date="2020-03" db="EMBL/GenBank/DDBJ databases">
        <title>Draft sequencing of Paenibacilllus sp. S3N08.</title>
        <authorList>
            <person name="Kim D.-U."/>
        </authorList>
    </citation>
    <scope>NUCLEOTIDE SEQUENCE</scope>
    <source>
        <strain evidence="2">S3N08</strain>
    </source>
</reference>
<dbReference type="RefSeq" id="WP_166145858.1">
    <property type="nucleotide sequence ID" value="NZ_JAAOIW010000001.1"/>
</dbReference>
<evidence type="ECO:0000313" key="2">
    <source>
        <dbReference type="EMBL" id="NHN28781.1"/>
    </source>
</evidence>
<accession>A0ABX0J3T8</accession>
<comment type="caution">
    <text evidence="2">The sequence shown here is derived from an EMBL/GenBank/DDBJ whole genome shotgun (WGS) entry which is preliminary data.</text>
</comment>
<protein>
    <submittedName>
        <fullName evidence="2">DUF378 domain-containing protein</fullName>
    </submittedName>
</protein>
<proteinExistence type="predicted"/>
<dbReference type="PANTHER" id="PTHR37304:SF1">
    <property type="entry name" value="MEMBRANE PROTEIN"/>
    <property type="match status" value="1"/>
</dbReference>
<feature type="transmembrane region" description="Helical" evidence="1">
    <location>
        <begin position="45"/>
        <end position="62"/>
    </location>
</feature>
<evidence type="ECO:0000256" key="1">
    <source>
        <dbReference type="SAM" id="Phobius"/>
    </source>
</evidence>
<organism evidence="2 3">
    <name type="scientific">Paenibacillus agricola</name>
    <dbReference type="NCBI Taxonomy" id="2716264"/>
    <lineage>
        <taxon>Bacteria</taxon>
        <taxon>Bacillati</taxon>
        <taxon>Bacillota</taxon>
        <taxon>Bacilli</taxon>
        <taxon>Bacillales</taxon>
        <taxon>Paenibacillaceae</taxon>
        <taxon>Paenibacillus</taxon>
    </lineage>
</organism>
<keyword evidence="1" id="KW-0472">Membrane</keyword>
<dbReference type="EMBL" id="JAAOIW010000001">
    <property type="protein sequence ID" value="NHN28781.1"/>
    <property type="molecule type" value="Genomic_DNA"/>
</dbReference>
<keyword evidence="1" id="KW-1133">Transmembrane helix</keyword>
<dbReference type="InterPro" id="IPR007211">
    <property type="entry name" value="DUF378"/>
</dbReference>
<name>A0ABX0J3T8_9BACL</name>
<dbReference type="Proteomes" id="UP001165962">
    <property type="component" value="Unassembled WGS sequence"/>
</dbReference>
<gene>
    <name evidence="2" type="ORF">G9U52_02915</name>
</gene>
<dbReference type="PANTHER" id="PTHR37304">
    <property type="entry name" value="MEMBRANE PROTEIN-RELATED"/>
    <property type="match status" value="1"/>
</dbReference>
<keyword evidence="1" id="KW-0812">Transmembrane</keyword>
<evidence type="ECO:0000313" key="3">
    <source>
        <dbReference type="Proteomes" id="UP001165962"/>
    </source>
</evidence>
<keyword evidence="3" id="KW-1185">Reference proteome</keyword>
<sequence>MGKVALTLVIIGALNWLLVGLFEWDLVTAILGGDVHRESSGISRVIYTLVGLSGLYCLKYLFTDETRRAK</sequence>
<dbReference type="Pfam" id="PF04070">
    <property type="entry name" value="DUF378"/>
    <property type="match status" value="1"/>
</dbReference>